<keyword evidence="1" id="KW-0443">Lipid metabolism</keyword>
<sequence>MARCTSDASDHYLLNLEPAKINRLSLDEYIYDWIKERETIINNKGVAFPVILVSAEGGGSRAGLWSFLVHSYLYEKSNGAYFKENLLSITGASGGGVGNGMFFAEAQNANVENRISKFTMPQNSEFPDLQYKASVIYKENYLSVALLSLLGRDLFKEITGFFDFKNRGQLLEEQWSDAHRKYFSNIKGERMLHKEFLSHYRSATDKKLENQWLPPLLLVNTTHTQTGNYNMISPVSYANVRPLVGMNDFLDTLQVNHPGSSISLATAIRINASFPFITPVGEVSTIKDAVKIKTDQYADAGYYDNVGGRVSIGIEEAFKKVLNDSFPSLKEKIEIKHLIIANEDNRKITKTATQLLAPLTTLRNVRYGHTKEVMGRLGEKDKITLKRTSIIVPSSLINTKNKNEELMIKPVLPLGRYLSTIAIRSMEARLKEVSSELDAILNIN</sequence>
<evidence type="ECO:0000259" key="2">
    <source>
        <dbReference type="Pfam" id="PF01734"/>
    </source>
</evidence>
<proteinExistence type="predicted"/>
<dbReference type="EMBL" id="BAABCW010000008">
    <property type="protein sequence ID" value="GAA3509634.1"/>
    <property type="molecule type" value="Genomic_DNA"/>
</dbReference>
<accession>A0ABP6UJM7</accession>
<evidence type="ECO:0000313" key="4">
    <source>
        <dbReference type="Proteomes" id="UP001500459"/>
    </source>
</evidence>
<protein>
    <recommendedName>
        <fullName evidence="2">PNPLA domain-containing protein</fullName>
    </recommendedName>
</protein>
<comment type="caution">
    <text evidence="3">The sequence shown here is derived from an EMBL/GenBank/DDBJ whole genome shotgun (WGS) entry which is preliminary data.</text>
</comment>
<dbReference type="SUPFAM" id="SSF52151">
    <property type="entry name" value="FabD/lysophospholipase-like"/>
    <property type="match status" value="1"/>
</dbReference>
<keyword evidence="4" id="KW-1185">Reference proteome</keyword>
<dbReference type="InterPro" id="IPR002641">
    <property type="entry name" value="PNPLA_dom"/>
</dbReference>
<organism evidence="3 4">
    <name type="scientific">Aquimarina addita</name>
    <dbReference type="NCBI Taxonomy" id="870485"/>
    <lineage>
        <taxon>Bacteria</taxon>
        <taxon>Pseudomonadati</taxon>
        <taxon>Bacteroidota</taxon>
        <taxon>Flavobacteriia</taxon>
        <taxon>Flavobacteriales</taxon>
        <taxon>Flavobacteriaceae</taxon>
        <taxon>Aquimarina</taxon>
    </lineage>
</organism>
<name>A0ABP6UJM7_9FLAO</name>
<dbReference type="Proteomes" id="UP001500459">
    <property type="component" value="Unassembled WGS sequence"/>
</dbReference>
<gene>
    <name evidence="3" type="ORF">GCM10022393_22890</name>
</gene>
<reference evidence="4" key="1">
    <citation type="journal article" date="2019" name="Int. J. Syst. Evol. Microbiol.">
        <title>The Global Catalogue of Microorganisms (GCM) 10K type strain sequencing project: providing services to taxonomists for standard genome sequencing and annotation.</title>
        <authorList>
            <consortium name="The Broad Institute Genomics Platform"/>
            <consortium name="The Broad Institute Genome Sequencing Center for Infectious Disease"/>
            <person name="Wu L."/>
            <person name="Ma J."/>
        </authorList>
    </citation>
    <scope>NUCLEOTIDE SEQUENCE [LARGE SCALE GENOMIC DNA]</scope>
    <source>
        <strain evidence="4">JCM 17106</strain>
    </source>
</reference>
<dbReference type="Pfam" id="PF01734">
    <property type="entry name" value="Patatin"/>
    <property type="match status" value="1"/>
</dbReference>
<evidence type="ECO:0000256" key="1">
    <source>
        <dbReference type="ARBA" id="ARBA00023098"/>
    </source>
</evidence>
<dbReference type="InterPro" id="IPR016035">
    <property type="entry name" value="Acyl_Trfase/lysoPLipase"/>
</dbReference>
<evidence type="ECO:0000313" key="3">
    <source>
        <dbReference type="EMBL" id="GAA3509634.1"/>
    </source>
</evidence>
<feature type="domain" description="PNPLA" evidence="2">
    <location>
        <begin position="56"/>
        <end position="306"/>
    </location>
</feature>